<dbReference type="AlphaFoldDB" id="A0AA41N496"/>
<dbReference type="Pfam" id="PF12998">
    <property type="entry name" value="ING"/>
    <property type="match status" value="1"/>
</dbReference>
<feature type="region of interest" description="Disordered" evidence="1">
    <location>
        <begin position="185"/>
        <end position="232"/>
    </location>
</feature>
<feature type="compositionally biased region" description="Polar residues" evidence="1">
    <location>
        <begin position="212"/>
        <end position="232"/>
    </location>
</feature>
<protein>
    <submittedName>
        <fullName evidence="3">Inhibitor of growth protein 1</fullName>
    </submittedName>
</protein>
<feature type="region of interest" description="Disordered" evidence="1">
    <location>
        <begin position="146"/>
        <end position="168"/>
    </location>
</feature>
<sequence>MEALPKGGLIGGRRPSLRAVALPGGSDLTGGQPSLRTGCPPDWRGRATTSPGQGGGLGNTAARGAGYVSPQALKQADTNKNFRLKPPERQRMRMLRCIKRALIWSQELGDEKIQNLSQMMELVESQTRQVDSHVELLEAPQEIKDTTGNSCKASQEKAKNKTVEQAEKPNNKCTLWPLNNVNQVMSVSNNNHDHDDITSGTPKEKNAKTSKNRLQGQSTEGSKPCKPSQQCK</sequence>
<dbReference type="Gene3D" id="6.10.140.1740">
    <property type="match status" value="1"/>
</dbReference>
<dbReference type="Proteomes" id="UP001166674">
    <property type="component" value="Unassembled WGS sequence"/>
</dbReference>
<keyword evidence="4" id="KW-1185">Reference proteome</keyword>
<proteinExistence type="predicted"/>
<name>A0AA41N496_SCICA</name>
<feature type="domain" description="Inhibitor of growth protein N-terminal histone-binding" evidence="2">
    <location>
        <begin position="88"/>
        <end position="136"/>
    </location>
</feature>
<feature type="region of interest" description="Disordered" evidence="1">
    <location>
        <begin position="1"/>
        <end position="64"/>
    </location>
</feature>
<evidence type="ECO:0000313" key="3">
    <source>
        <dbReference type="EMBL" id="MBZ3883518.1"/>
    </source>
</evidence>
<dbReference type="InterPro" id="IPR024610">
    <property type="entry name" value="ING_N_histone-binding"/>
</dbReference>
<organism evidence="3 4">
    <name type="scientific">Sciurus carolinensis</name>
    <name type="common">Eastern gray squirrel</name>
    <dbReference type="NCBI Taxonomy" id="30640"/>
    <lineage>
        <taxon>Eukaryota</taxon>
        <taxon>Metazoa</taxon>
        <taxon>Chordata</taxon>
        <taxon>Craniata</taxon>
        <taxon>Vertebrata</taxon>
        <taxon>Euteleostomi</taxon>
        <taxon>Mammalia</taxon>
        <taxon>Eutheria</taxon>
        <taxon>Euarchontoglires</taxon>
        <taxon>Glires</taxon>
        <taxon>Rodentia</taxon>
        <taxon>Sciuromorpha</taxon>
        <taxon>Sciuridae</taxon>
        <taxon>Sciurinae</taxon>
        <taxon>Sciurini</taxon>
        <taxon>Sciurus</taxon>
    </lineage>
</organism>
<reference evidence="3" key="1">
    <citation type="submission" date="2020-03" db="EMBL/GenBank/DDBJ databases">
        <title>Studies in the Genomics of Life Span.</title>
        <authorList>
            <person name="Glass D."/>
        </authorList>
    </citation>
    <scope>NUCLEOTIDE SEQUENCE</scope>
    <source>
        <strain evidence="3">SUZIE</strain>
        <tissue evidence="3">Muscle</tissue>
    </source>
</reference>
<evidence type="ECO:0000313" key="4">
    <source>
        <dbReference type="Proteomes" id="UP001166674"/>
    </source>
</evidence>
<comment type="caution">
    <text evidence="3">The sequence shown here is derived from an EMBL/GenBank/DDBJ whole genome shotgun (WGS) entry which is preliminary data.</text>
</comment>
<evidence type="ECO:0000256" key="1">
    <source>
        <dbReference type="SAM" id="MobiDB-lite"/>
    </source>
</evidence>
<evidence type="ECO:0000259" key="2">
    <source>
        <dbReference type="Pfam" id="PF12998"/>
    </source>
</evidence>
<feature type="compositionally biased region" description="Basic and acidic residues" evidence="1">
    <location>
        <begin position="154"/>
        <end position="168"/>
    </location>
</feature>
<gene>
    <name evidence="3" type="ORF">SUZIE_173340</name>
</gene>
<dbReference type="EMBL" id="JAATJV010387822">
    <property type="protein sequence ID" value="MBZ3883518.1"/>
    <property type="molecule type" value="Genomic_DNA"/>
</dbReference>
<feature type="compositionally biased region" description="Basic and acidic residues" evidence="1">
    <location>
        <begin position="191"/>
        <end position="207"/>
    </location>
</feature>
<accession>A0AA41N496</accession>